<evidence type="ECO:0000256" key="14">
    <source>
        <dbReference type="ARBA" id="ARBA00032361"/>
    </source>
</evidence>
<evidence type="ECO:0000256" key="9">
    <source>
        <dbReference type="ARBA" id="ARBA00022989"/>
    </source>
</evidence>
<dbReference type="PANTHER" id="PTHR14269">
    <property type="entry name" value="CDP-DIACYLGLYCEROL--GLYCEROL-3-PHOSPHATE 3-PHOSPHATIDYLTRANSFERASE-RELATED"/>
    <property type="match status" value="1"/>
</dbReference>
<dbReference type="Proteomes" id="UP000095347">
    <property type="component" value="Unassembled WGS sequence"/>
</dbReference>
<evidence type="ECO:0000313" key="19">
    <source>
        <dbReference type="Proteomes" id="UP000095347"/>
    </source>
</evidence>
<keyword evidence="6" id="KW-0444">Lipid biosynthesis</keyword>
<dbReference type="OrthoDB" id="9777147at2"/>
<evidence type="ECO:0000256" key="6">
    <source>
        <dbReference type="ARBA" id="ARBA00022516"/>
    </source>
</evidence>
<keyword evidence="7 15" id="KW-0808">Transferase</keyword>
<sequence length="277" mass="30346">MTDVSPALPEHPKRPKRRRLSLNVMIPNMLTLLALSSGLTAIRFAYEGRWEHAALAILAAAILDALDGRIARLLKGTSKFGAELDSLADILSFGVAPPMMLYFWSLKDMGRVGWIVVVLFAVSCALRLARFNTAAEDPNPPAWSSTFFSGVPAPAAAGLALLPMIISFNLFEEYVRRPEVVAVFMVVVALLMVSSIPTYSFKKVKLRPKWVLPLMVTVGLVIASMLSAPWATLSGILAVYLVSIPFAIRSYRTICARTGKCDTQDEDDLDDDETDDL</sequence>
<feature type="transmembrane region" description="Helical" evidence="16">
    <location>
        <begin position="141"/>
        <end position="168"/>
    </location>
</feature>
<dbReference type="InterPro" id="IPR050324">
    <property type="entry name" value="CDP-alcohol_PTase-I"/>
</dbReference>
<evidence type="ECO:0000256" key="15">
    <source>
        <dbReference type="RuleBase" id="RU003750"/>
    </source>
</evidence>
<evidence type="ECO:0000256" key="10">
    <source>
        <dbReference type="ARBA" id="ARBA00023098"/>
    </source>
</evidence>
<feature type="transmembrane region" description="Helical" evidence="16">
    <location>
        <begin position="210"/>
        <end position="227"/>
    </location>
</feature>
<evidence type="ECO:0000256" key="11">
    <source>
        <dbReference type="ARBA" id="ARBA00023136"/>
    </source>
</evidence>
<comment type="similarity">
    <text evidence="3 15">Belongs to the CDP-alcohol phosphatidyltransferase class-I family.</text>
</comment>
<dbReference type="InterPro" id="IPR004533">
    <property type="entry name" value="CDP-diaglyc--ser_O-PTrfase"/>
</dbReference>
<dbReference type="Pfam" id="PF01066">
    <property type="entry name" value="CDP-OH_P_transf"/>
    <property type="match status" value="1"/>
</dbReference>
<keyword evidence="8 16" id="KW-0812">Transmembrane</keyword>
<dbReference type="NCBIfam" id="TIGR00473">
    <property type="entry name" value="pssA"/>
    <property type="match status" value="1"/>
</dbReference>
<evidence type="ECO:0000256" key="1">
    <source>
        <dbReference type="ARBA" id="ARBA00000287"/>
    </source>
</evidence>
<evidence type="ECO:0000256" key="4">
    <source>
        <dbReference type="ARBA" id="ARBA00013174"/>
    </source>
</evidence>
<dbReference type="Gene3D" id="1.20.120.1760">
    <property type="match status" value="1"/>
</dbReference>
<evidence type="ECO:0000256" key="5">
    <source>
        <dbReference type="ARBA" id="ARBA00017171"/>
    </source>
</evidence>
<keyword evidence="13" id="KW-1208">Phospholipid metabolism</keyword>
<evidence type="ECO:0000256" key="8">
    <source>
        <dbReference type="ARBA" id="ARBA00022692"/>
    </source>
</evidence>
<dbReference type="EMBL" id="MCGG01000055">
    <property type="protein sequence ID" value="OEJ65115.1"/>
    <property type="molecule type" value="Genomic_DNA"/>
</dbReference>
<dbReference type="Pfam" id="PF08009">
    <property type="entry name" value="CDP-OH_P_tran_2"/>
    <property type="match status" value="1"/>
</dbReference>
<evidence type="ECO:0000256" key="16">
    <source>
        <dbReference type="SAM" id="Phobius"/>
    </source>
</evidence>
<evidence type="ECO:0000256" key="7">
    <source>
        <dbReference type="ARBA" id="ARBA00022679"/>
    </source>
</evidence>
<evidence type="ECO:0000256" key="2">
    <source>
        <dbReference type="ARBA" id="ARBA00004127"/>
    </source>
</evidence>
<dbReference type="STRING" id="28181.BEN30_15650"/>
<evidence type="ECO:0000256" key="13">
    <source>
        <dbReference type="ARBA" id="ARBA00023264"/>
    </source>
</evidence>
<dbReference type="GO" id="GO:0003882">
    <property type="term" value="F:CDP-diacylglycerol-serine O-phosphatidyltransferase activity"/>
    <property type="evidence" value="ECO:0007669"/>
    <property type="project" value="UniProtKB-EC"/>
</dbReference>
<dbReference type="RefSeq" id="WP_069959004.1">
    <property type="nucleotide sequence ID" value="NZ_MCGG01000055.1"/>
</dbReference>
<dbReference type="PROSITE" id="PS00379">
    <property type="entry name" value="CDP_ALCOHOL_P_TRANSF"/>
    <property type="match status" value="1"/>
</dbReference>
<dbReference type="InterPro" id="IPR043130">
    <property type="entry name" value="CDP-OH_PTrfase_TM_dom"/>
</dbReference>
<dbReference type="InterPro" id="IPR048254">
    <property type="entry name" value="CDP_ALCOHOL_P_TRANSF_CS"/>
</dbReference>
<name>A0A1E5Q4X3_9PROT</name>
<dbReference type="GO" id="GO:0008654">
    <property type="term" value="P:phospholipid biosynthetic process"/>
    <property type="evidence" value="ECO:0007669"/>
    <property type="project" value="UniProtKB-KW"/>
</dbReference>
<gene>
    <name evidence="18" type="ORF">BEN30_15650</name>
</gene>
<keyword evidence="19" id="KW-1185">Reference proteome</keyword>
<dbReference type="InterPro" id="IPR000462">
    <property type="entry name" value="CDP-OH_P_trans"/>
</dbReference>
<organism evidence="18 19">
    <name type="scientific">Magnetovibrio blakemorei</name>
    <dbReference type="NCBI Taxonomy" id="28181"/>
    <lineage>
        <taxon>Bacteria</taxon>
        <taxon>Pseudomonadati</taxon>
        <taxon>Pseudomonadota</taxon>
        <taxon>Alphaproteobacteria</taxon>
        <taxon>Rhodospirillales</taxon>
        <taxon>Magnetovibrionaceae</taxon>
        <taxon>Magnetovibrio</taxon>
    </lineage>
</organism>
<feature type="transmembrane region" description="Helical" evidence="16">
    <location>
        <begin position="112"/>
        <end position="129"/>
    </location>
</feature>
<dbReference type="GO" id="GO:0016020">
    <property type="term" value="C:membrane"/>
    <property type="evidence" value="ECO:0007669"/>
    <property type="project" value="InterPro"/>
</dbReference>
<feature type="transmembrane region" description="Helical" evidence="16">
    <location>
        <begin position="86"/>
        <end position="106"/>
    </location>
</feature>
<dbReference type="PANTHER" id="PTHR14269:SF61">
    <property type="entry name" value="CDP-DIACYLGLYCEROL--SERINE O-PHOSPHATIDYLTRANSFERASE"/>
    <property type="match status" value="1"/>
</dbReference>
<keyword evidence="11 16" id="KW-0472">Membrane</keyword>
<comment type="subcellular location">
    <subcellularLocation>
        <location evidence="2">Endomembrane system</location>
        <topology evidence="2">Multi-pass membrane protein</topology>
    </subcellularLocation>
</comment>
<dbReference type="AlphaFoldDB" id="A0A1E5Q4X3"/>
<comment type="catalytic activity">
    <reaction evidence="1">
        <text>a CDP-1,2-diacyl-sn-glycerol + L-serine = a 1,2-diacyl-sn-glycero-3-phospho-L-serine + CMP + H(+)</text>
        <dbReference type="Rhea" id="RHEA:16913"/>
        <dbReference type="ChEBI" id="CHEBI:15378"/>
        <dbReference type="ChEBI" id="CHEBI:33384"/>
        <dbReference type="ChEBI" id="CHEBI:57262"/>
        <dbReference type="ChEBI" id="CHEBI:58332"/>
        <dbReference type="ChEBI" id="CHEBI:60377"/>
        <dbReference type="EC" id="2.7.8.8"/>
    </reaction>
</comment>
<proteinExistence type="inferred from homology"/>
<comment type="caution">
    <text evidence="18">The sequence shown here is derived from an EMBL/GenBank/DDBJ whole genome shotgun (WGS) entry which is preliminary data.</text>
</comment>
<protein>
    <recommendedName>
        <fullName evidence="5">CDP-diacylglycerol--serine O-phosphatidyltransferase</fullName>
        <ecNumber evidence="4">2.7.8.8</ecNumber>
    </recommendedName>
    <alternativeName>
        <fullName evidence="14">Phosphatidylserine synthase</fullName>
    </alternativeName>
</protein>
<feature type="domain" description="CDP-alcohol phosphatidyltransferase C-terminal" evidence="17">
    <location>
        <begin position="210"/>
        <end position="245"/>
    </location>
</feature>
<evidence type="ECO:0000256" key="3">
    <source>
        <dbReference type="ARBA" id="ARBA00010441"/>
    </source>
</evidence>
<keyword evidence="12" id="KW-0594">Phospholipid biosynthesis</keyword>
<keyword evidence="10" id="KW-0443">Lipid metabolism</keyword>
<feature type="transmembrane region" description="Helical" evidence="16">
    <location>
        <begin position="180"/>
        <end position="198"/>
    </location>
</feature>
<dbReference type="GO" id="GO:0012505">
    <property type="term" value="C:endomembrane system"/>
    <property type="evidence" value="ECO:0007669"/>
    <property type="project" value="UniProtKB-SubCell"/>
</dbReference>
<keyword evidence="9 16" id="KW-1133">Transmembrane helix</keyword>
<accession>A0A1E5Q4X3</accession>
<reference evidence="19" key="1">
    <citation type="submission" date="2016-07" db="EMBL/GenBank/DDBJ databases">
        <authorList>
            <person name="Florea S."/>
            <person name="Webb J.S."/>
            <person name="Jaromczyk J."/>
            <person name="Schardl C.L."/>
        </authorList>
    </citation>
    <scope>NUCLEOTIDE SEQUENCE [LARGE SCALE GENOMIC DNA]</scope>
    <source>
        <strain evidence="19">MV-1</strain>
    </source>
</reference>
<dbReference type="EC" id="2.7.8.8" evidence="4"/>
<evidence type="ECO:0000313" key="18">
    <source>
        <dbReference type="EMBL" id="OEJ65115.1"/>
    </source>
</evidence>
<dbReference type="InterPro" id="IPR012616">
    <property type="entry name" value="CDP-OH_P_trans_C"/>
</dbReference>
<evidence type="ECO:0000259" key="17">
    <source>
        <dbReference type="Pfam" id="PF08009"/>
    </source>
</evidence>
<evidence type="ECO:0000256" key="12">
    <source>
        <dbReference type="ARBA" id="ARBA00023209"/>
    </source>
</evidence>
<feature type="transmembrane region" description="Helical" evidence="16">
    <location>
        <begin position="20"/>
        <end position="46"/>
    </location>
</feature>